<feature type="transmembrane region" description="Helical" evidence="10">
    <location>
        <begin position="463"/>
        <end position="480"/>
    </location>
</feature>
<dbReference type="Pfam" id="PF02949">
    <property type="entry name" value="7tm_6"/>
    <property type="match status" value="4"/>
</dbReference>
<feature type="transmembrane region" description="Helical" evidence="10">
    <location>
        <begin position="46"/>
        <end position="72"/>
    </location>
</feature>
<feature type="transmembrane region" description="Helical" evidence="10">
    <location>
        <begin position="1158"/>
        <end position="1181"/>
    </location>
</feature>
<feature type="transmembrane region" description="Helical" evidence="10">
    <location>
        <begin position="337"/>
        <end position="358"/>
    </location>
</feature>
<evidence type="ECO:0000256" key="8">
    <source>
        <dbReference type="ARBA" id="ARBA00023170"/>
    </source>
</evidence>
<feature type="transmembrane region" description="Helical" evidence="10">
    <location>
        <begin position="1316"/>
        <end position="1337"/>
    </location>
</feature>
<evidence type="ECO:0000256" key="9">
    <source>
        <dbReference type="ARBA" id="ARBA00023224"/>
    </source>
</evidence>
<keyword evidence="7 10" id="KW-0472">Membrane</keyword>
<feature type="transmembrane region" description="Helical" evidence="10">
    <location>
        <begin position="136"/>
        <end position="157"/>
    </location>
</feature>
<dbReference type="Proteomes" id="UP000078540">
    <property type="component" value="Unassembled WGS sequence"/>
</dbReference>
<feature type="transmembrane region" description="Helical" evidence="10">
    <location>
        <begin position="841"/>
        <end position="863"/>
    </location>
</feature>
<dbReference type="GO" id="GO:0005549">
    <property type="term" value="F:odorant binding"/>
    <property type="evidence" value="ECO:0007669"/>
    <property type="project" value="InterPro"/>
</dbReference>
<dbReference type="GO" id="GO:0004984">
    <property type="term" value="F:olfactory receptor activity"/>
    <property type="evidence" value="ECO:0007669"/>
    <property type="project" value="InterPro"/>
</dbReference>
<reference evidence="11 12" key="1">
    <citation type="submission" date="2015-09" db="EMBL/GenBank/DDBJ databases">
        <title>Atta colombica WGS genome.</title>
        <authorList>
            <person name="Nygaard S."/>
            <person name="Hu H."/>
            <person name="Boomsma J."/>
            <person name="Zhang G."/>
        </authorList>
    </citation>
    <scope>NUCLEOTIDE SEQUENCE [LARGE SCALE GENOMIC DNA]</scope>
    <source>
        <strain evidence="11">Treedump-2</strain>
        <tissue evidence="11">Whole body</tissue>
    </source>
</reference>
<dbReference type="GO" id="GO:0007165">
    <property type="term" value="P:signal transduction"/>
    <property type="evidence" value="ECO:0007669"/>
    <property type="project" value="UniProtKB-KW"/>
</dbReference>
<feature type="transmembrane region" description="Helical" evidence="10">
    <location>
        <begin position="720"/>
        <end position="740"/>
    </location>
</feature>
<feature type="transmembrane region" description="Helical" evidence="10">
    <location>
        <begin position="545"/>
        <end position="567"/>
    </location>
</feature>
<evidence type="ECO:0000256" key="7">
    <source>
        <dbReference type="ARBA" id="ARBA00023136"/>
    </source>
</evidence>
<feature type="transmembrane region" description="Helical" evidence="10">
    <location>
        <begin position="1187"/>
        <end position="1203"/>
    </location>
</feature>
<name>A0A195B5I4_9HYME</name>
<keyword evidence="6 10" id="KW-1133">Transmembrane helix</keyword>
<keyword evidence="9" id="KW-0807">Transducer</keyword>
<organism evidence="11 12">
    <name type="scientific">Atta colombica</name>
    <dbReference type="NCBI Taxonomy" id="520822"/>
    <lineage>
        <taxon>Eukaryota</taxon>
        <taxon>Metazoa</taxon>
        <taxon>Ecdysozoa</taxon>
        <taxon>Arthropoda</taxon>
        <taxon>Hexapoda</taxon>
        <taxon>Insecta</taxon>
        <taxon>Pterygota</taxon>
        <taxon>Neoptera</taxon>
        <taxon>Endopterygota</taxon>
        <taxon>Hymenoptera</taxon>
        <taxon>Apocrita</taxon>
        <taxon>Aculeata</taxon>
        <taxon>Formicoidea</taxon>
        <taxon>Formicidae</taxon>
        <taxon>Myrmicinae</taxon>
        <taxon>Atta</taxon>
    </lineage>
</organism>
<sequence length="1379" mass="156780">MSNSKHAPGRKISEKHIDYSLQLNQWILKSIGAWPQISASSSVYKIIILLQIFICLSIIAVPTIPCLLYVLFEAKNIQQKLKPMMPLINRFMSSMHYWVLLKRSDDIHKLIQHMETDWNLVQRIGEREVMLQHAKFGRFVTIICGIMMQGSSLLFGLGQSMRTATITIGNETFTTHPTTCPIYSKIIDTRLTPLNEIAIVLQNVIILILSFCTAGGCSLAAAFAIHACGQLNILYLWLHELVENQMEKNDKAEQKLADIVEHHLRILSFISQLESIMHKLAFVQLTGCTIIMCLCGYYIVTVRYRYDIHKLIRHMETDWNLVQRIGERKVMLQHAKFGRFVTIICGIMMQGSFLLFGLGQSMRTATITIGNETFTTRSMTCPIYSKIIDTRFTPQNEIAVILQQLVILVISTCTVGGCSLAAVFAIHACGQLNVLYLWLHELIENQTEKNDKAEQKLAAIVEHHLRILSILVPCALAIFLDETKDVNMKIRDFGPLSNWMLASFKYTSLLVHVGDIRQCIKHIETDWRAITKFEEQKVMLRNARIGRFIAIFSAVFMHSGVFSYSIFRGMTLGESVVKGNNASERSLPFAFYNKILDTTTSPMYEIVFTIQCLSTFVVNSVTVSACCLTSVFVLHACGQLKILMSLLDSLINERNKKTDFSQQKFAIIVEHHLRVLSFVSHIEKITNVVCLVEVGGCTLHMCLLGYYCILDWNQNEKEGIVAYGIILISVTFNIFIFCYIGEILSEQCGQVGEIAYMTNWYLLPGNTALDVVLIILRSSIIVKITAGKMIDLSLSTFAMVNYSCLLMHVDDIHNCVEHVKMDWLIIRRFEDQKVMLKSAKLGRFIAGFCAVFMHCGVFSYNVVQGLSKSILYMENSSIIVRGLPYPFYNKILNVHFSPAYEFVFFLQCLSSFVVNCVTVATCGLTAVFVMHACGQMKIMISWLENFIDDKKEERTSLRQRFAIIVNHHLRILSFVSRTEKIMNVICLVELIGCTMHICFLGYYCIMDFIDGNHQSILSHSMVLSSITFNIFIFCYIGEILSEQGEQIGKSAYMTNWYLLPGKTAQGLILIILRSNAVLKITAGKIVQLSFSTFGDVISYVHRRDLVIIMPDYSKSKSIKSITDGWNYSIQMNRWFLKPIGVWPLTLCETTMEKIGCMILTVISCLLICFLLIPCTLCTILVDTDLDTKIRMIGPVSFFLMAAMKQYILIKRSENIDECIRHIRVDWSRVALNHEKDREIMVNNAKFGRWLSSISAIFMYSAGIFFTTVMPICARRTEIIDNETVRSLSFPIYRGLFDPRTTPSFEIAQFTQALAGYVIYTITISVCSLTAVFVMHACGQFRILMLKLEDLADGKERKSANSTHEGRLGDIVEHHIRILR</sequence>
<evidence type="ECO:0000256" key="2">
    <source>
        <dbReference type="ARBA" id="ARBA00022475"/>
    </source>
</evidence>
<evidence type="ECO:0000256" key="10">
    <source>
        <dbReference type="SAM" id="Phobius"/>
    </source>
</evidence>
<dbReference type="PANTHER" id="PTHR21137:SF35">
    <property type="entry name" value="ODORANT RECEPTOR 19A-RELATED"/>
    <property type="match status" value="1"/>
</dbReference>
<keyword evidence="2" id="KW-1003">Cell membrane</keyword>
<proteinExistence type="predicted"/>
<evidence type="ECO:0000256" key="4">
    <source>
        <dbReference type="ARBA" id="ARBA00022692"/>
    </source>
</evidence>
<keyword evidence="8 11" id="KW-0675">Receptor</keyword>
<protein>
    <submittedName>
        <fullName evidence="11">Putative odorant receptor 83a</fullName>
    </submittedName>
</protein>
<evidence type="ECO:0000313" key="11">
    <source>
        <dbReference type="EMBL" id="KYM79746.1"/>
    </source>
</evidence>
<dbReference type="EMBL" id="KQ976587">
    <property type="protein sequence ID" value="KYM79746.1"/>
    <property type="molecule type" value="Genomic_DNA"/>
</dbReference>
<accession>A0A195B5I4</accession>
<feature type="transmembrane region" description="Helical" evidence="10">
    <location>
        <begin position="606"/>
        <end position="634"/>
    </location>
</feature>
<keyword evidence="3" id="KW-0716">Sensory transduction</keyword>
<dbReference type="InterPro" id="IPR004117">
    <property type="entry name" value="7tm6_olfct_rcpt"/>
</dbReference>
<gene>
    <name evidence="11" type="ORF">ALC53_09858</name>
</gene>
<feature type="transmembrane region" description="Helical" evidence="10">
    <location>
        <begin position="1015"/>
        <end position="1036"/>
    </location>
</feature>
<comment type="subcellular location">
    <subcellularLocation>
        <location evidence="1">Cell membrane</location>
        <topology evidence="1">Multi-pass membrane protein</topology>
    </subcellularLocation>
</comment>
<evidence type="ECO:0000256" key="1">
    <source>
        <dbReference type="ARBA" id="ARBA00004651"/>
    </source>
</evidence>
<feature type="transmembrane region" description="Helical" evidence="10">
    <location>
        <begin position="902"/>
        <end position="929"/>
    </location>
</feature>
<evidence type="ECO:0000256" key="3">
    <source>
        <dbReference type="ARBA" id="ARBA00022606"/>
    </source>
</evidence>
<feature type="transmembrane region" description="Helical" evidence="10">
    <location>
        <begin position="280"/>
        <end position="300"/>
    </location>
</feature>
<evidence type="ECO:0000256" key="6">
    <source>
        <dbReference type="ARBA" id="ARBA00022989"/>
    </source>
</evidence>
<evidence type="ECO:0000313" key="12">
    <source>
        <dbReference type="Proteomes" id="UP000078540"/>
    </source>
</evidence>
<keyword evidence="12" id="KW-1185">Reference proteome</keyword>
<dbReference type="GO" id="GO:0005886">
    <property type="term" value="C:plasma membrane"/>
    <property type="evidence" value="ECO:0007669"/>
    <property type="project" value="UniProtKB-SubCell"/>
</dbReference>
<evidence type="ECO:0000256" key="5">
    <source>
        <dbReference type="ARBA" id="ARBA00022725"/>
    </source>
</evidence>
<dbReference type="PANTHER" id="PTHR21137">
    <property type="entry name" value="ODORANT RECEPTOR"/>
    <property type="match status" value="1"/>
</dbReference>
<feature type="transmembrane region" description="Helical" evidence="10">
    <location>
        <begin position="405"/>
        <end position="428"/>
    </location>
</feature>
<dbReference type="STRING" id="520822.A0A195B5I4"/>
<feature type="transmembrane region" description="Helical" evidence="10">
    <location>
        <begin position="199"/>
        <end position="225"/>
    </location>
</feature>
<feature type="transmembrane region" description="Helical" evidence="10">
    <location>
        <begin position="981"/>
        <end position="1003"/>
    </location>
</feature>
<keyword evidence="5" id="KW-0552">Olfaction</keyword>
<feature type="transmembrane region" description="Helical" evidence="10">
    <location>
        <begin position="1249"/>
        <end position="1271"/>
    </location>
</feature>
<keyword evidence="4 10" id="KW-0812">Transmembrane</keyword>